<keyword evidence="3 5" id="KW-0863">Zinc-finger</keyword>
<feature type="region of interest" description="Disordered" evidence="6">
    <location>
        <begin position="268"/>
        <end position="289"/>
    </location>
</feature>
<dbReference type="PANTHER" id="PTHR12547:SF18">
    <property type="entry name" value="PROTEIN TIS11"/>
    <property type="match status" value="1"/>
</dbReference>
<feature type="zinc finger region" description="C3H1-type" evidence="5">
    <location>
        <begin position="169"/>
        <end position="197"/>
    </location>
</feature>
<dbReference type="Proteomes" id="UP000823775">
    <property type="component" value="Unassembled WGS sequence"/>
</dbReference>
<feature type="region of interest" description="Disordered" evidence="6">
    <location>
        <begin position="142"/>
        <end position="170"/>
    </location>
</feature>
<dbReference type="InterPro" id="IPR036855">
    <property type="entry name" value="Znf_CCCH_sf"/>
</dbReference>
<organism evidence="8 9">
    <name type="scientific">Datura stramonium</name>
    <name type="common">Jimsonweed</name>
    <name type="synonym">Common thornapple</name>
    <dbReference type="NCBI Taxonomy" id="4076"/>
    <lineage>
        <taxon>Eukaryota</taxon>
        <taxon>Viridiplantae</taxon>
        <taxon>Streptophyta</taxon>
        <taxon>Embryophyta</taxon>
        <taxon>Tracheophyta</taxon>
        <taxon>Spermatophyta</taxon>
        <taxon>Magnoliopsida</taxon>
        <taxon>eudicotyledons</taxon>
        <taxon>Gunneridae</taxon>
        <taxon>Pentapetalae</taxon>
        <taxon>asterids</taxon>
        <taxon>lamiids</taxon>
        <taxon>Solanales</taxon>
        <taxon>Solanaceae</taxon>
        <taxon>Solanoideae</taxon>
        <taxon>Datureae</taxon>
        <taxon>Datura</taxon>
    </lineage>
</organism>
<keyword evidence="2" id="KW-0677">Repeat</keyword>
<dbReference type="InterPro" id="IPR000571">
    <property type="entry name" value="Znf_CCCH"/>
</dbReference>
<feature type="compositionally biased region" description="Low complexity" evidence="6">
    <location>
        <begin position="272"/>
        <end position="282"/>
    </location>
</feature>
<evidence type="ECO:0000256" key="1">
    <source>
        <dbReference type="ARBA" id="ARBA00022723"/>
    </source>
</evidence>
<protein>
    <recommendedName>
        <fullName evidence="7">C3H1-type domain-containing protein</fullName>
    </recommendedName>
</protein>
<evidence type="ECO:0000313" key="8">
    <source>
        <dbReference type="EMBL" id="MCD7448462.1"/>
    </source>
</evidence>
<keyword evidence="9" id="KW-1185">Reference proteome</keyword>
<dbReference type="Gene3D" id="4.10.1000.10">
    <property type="entry name" value="Zinc finger, CCCH-type"/>
    <property type="match status" value="1"/>
</dbReference>
<evidence type="ECO:0000256" key="3">
    <source>
        <dbReference type="ARBA" id="ARBA00022771"/>
    </source>
</evidence>
<feature type="region of interest" description="Disordered" evidence="6">
    <location>
        <begin position="73"/>
        <end position="103"/>
    </location>
</feature>
<evidence type="ECO:0000256" key="4">
    <source>
        <dbReference type="ARBA" id="ARBA00022833"/>
    </source>
</evidence>
<dbReference type="InterPro" id="IPR045877">
    <property type="entry name" value="ZFP36-like"/>
</dbReference>
<keyword evidence="4 5" id="KW-0862">Zinc</keyword>
<keyword evidence="1 5" id="KW-0479">Metal-binding</keyword>
<reference evidence="8 9" key="1">
    <citation type="journal article" date="2021" name="BMC Genomics">
        <title>Datura genome reveals duplications of psychoactive alkaloid biosynthetic genes and high mutation rate following tissue culture.</title>
        <authorList>
            <person name="Rajewski A."/>
            <person name="Carter-House D."/>
            <person name="Stajich J."/>
            <person name="Litt A."/>
        </authorList>
    </citation>
    <scope>NUCLEOTIDE SEQUENCE [LARGE SCALE GENOMIC DNA]</scope>
    <source>
        <strain evidence="8">AR-01</strain>
    </source>
</reference>
<evidence type="ECO:0000256" key="2">
    <source>
        <dbReference type="ARBA" id="ARBA00022737"/>
    </source>
</evidence>
<feature type="domain" description="C3H1-type" evidence="7">
    <location>
        <begin position="169"/>
        <end position="197"/>
    </location>
</feature>
<proteinExistence type="predicted"/>
<sequence>MDFFYGSSNDMQASNNHSFDGDVSPINAQNFIGRGRFYPGSKTPILDPYASSDSTGSSSNIVSPLARYLRPDSPVPFTSNSPKHRSLVNTSSGSRSCSGGGVSRSPLASIENIEIPPVFRTPVKVEEDVVVMDGILVEPKHAPRAKLSPSTSDSGGRLSSSTSGSDNGFHKSETCRWWEDSGTCRFGSKCRFVHGKEDLRPNTFANRNQSEALLCRSYSSVSCSYGPRGRSIHHQVHSAASPAEAAAMATPTTTSTTTVKQVVFIKDREPSSSDSSTTSTSTIAISGTDWSPLDDNIEVTLPSSGENSASREDVDAHIETVLNGPSGRKRLPVFIDCVEV</sequence>
<evidence type="ECO:0000259" key="7">
    <source>
        <dbReference type="PROSITE" id="PS50103"/>
    </source>
</evidence>
<dbReference type="PROSITE" id="PS50103">
    <property type="entry name" value="ZF_C3H1"/>
    <property type="match status" value="1"/>
</dbReference>
<feature type="compositionally biased region" description="Low complexity" evidence="6">
    <location>
        <begin position="148"/>
        <end position="167"/>
    </location>
</feature>
<accession>A0ABS8RPC6</accession>
<gene>
    <name evidence="8" type="ORF">HAX54_042596</name>
</gene>
<dbReference type="EMBL" id="JACEIK010000063">
    <property type="protein sequence ID" value="MCD7448462.1"/>
    <property type="molecule type" value="Genomic_DNA"/>
</dbReference>
<dbReference type="SMART" id="SM00356">
    <property type="entry name" value="ZnF_C3H1"/>
    <property type="match status" value="1"/>
</dbReference>
<evidence type="ECO:0000256" key="6">
    <source>
        <dbReference type="SAM" id="MobiDB-lite"/>
    </source>
</evidence>
<dbReference type="SUPFAM" id="SSF90229">
    <property type="entry name" value="CCCH zinc finger"/>
    <property type="match status" value="1"/>
</dbReference>
<dbReference type="Pfam" id="PF00642">
    <property type="entry name" value="zf-CCCH"/>
    <property type="match status" value="1"/>
</dbReference>
<comment type="caution">
    <text evidence="8">The sequence shown here is derived from an EMBL/GenBank/DDBJ whole genome shotgun (WGS) entry which is preliminary data.</text>
</comment>
<dbReference type="PANTHER" id="PTHR12547">
    <property type="entry name" value="CCCH ZINC FINGER/TIS11-RELATED"/>
    <property type="match status" value="1"/>
</dbReference>
<name>A0ABS8RPC6_DATST</name>
<evidence type="ECO:0000313" key="9">
    <source>
        <dbReference type="Proteomes" id="UP000823775"/>
    </source>
</evidence>
<evidence type="ECO:0000256" key="5">
    <source>
        <dbReference type="PROSITE-ProRule" id="PRU00723"/>
    </source>
</evidence>